<evidence type="ECO:0000256" key="1">
    <source>
        <dbReference type="SAM" id="SignalP"/>
    </source>
</evidence>
<comment type="caution">
    <text evidence="2">The sequence shown here is derived from an EMBL/GenBank/DDBJ whole genome shotgun (WGS) entry which is preliminary data.</text>
</comment>
<dbReference type="EMBL" id="JACIJC010000001">
    <property type="protein sequence ID" value="MBB5684436.1"/>
    <property type="molecule type" value="Genomic_DNA"/>
</dbReference>
<dbReference type="InterPro" id="IPR014469">
    <property type="entry name" value="DUF2271"/>
</dbReference>
<sequence length="178" mass="19192">MQLSHRMILTGAPAVALAAGLAGPAAAQTMDVTVEIPRLGVAEYHRPYVAIWLEKPGTPAVRSLSVWYDFDKKNNEGTKWLRDVRQWWRVSGRTLQFPVDGVTGATRAPGANKVSYTAGKGVLGNLSGGDYVLVVEAAREVGGRELVRLPFSWPPKPGQIVRAAGKSELGAISIAFRK</sequence>
<protein>
    <recommendedName>
        <fullName evidence="4">DUF2271 domain-containing protein</fullName>
    </recommendedName>
</protein>
<evidence type="ECO:0000313" key="3">
    <source>
        <dbReference type="Proteomes" id="UP000549617"/>
    </source>
</evidence>
<accession>A0A7W9AFE5</accession>
<feature type="signal peptide" evidence="1">
    <location>
        <begin position="1"/>
        <end position="27"/>
    </location>
</feature>
<feature type="chain" id="PRO_5030944119" description="DUF2271 domain-containing protein" evidence="1">
    <location>
        <begin position="28"/>
        <end position="178"/>
    </location>
</feature>
<organism evidence="2 3">
    <name type="scientific">Sphingobium boeckii</name>
    <dbReference type="NCBI Taxonomy" id="1082345"/>
    <lineage>
        <taxon>Bacteria</taxon>
        <taxon>Pseudomonadati</taxon>
        <taxon>Pseudomonadota</taxon>
        <taxon>Alphaproteobacteria</taxon>
        <taxon>Sphingomonadales</taxon>
        <taxon>Sphingomonadaceae</taxon>
        <taxon>Sphingobium</taxon>
    </lineage>
</organism>
<evidence type="ECO:0000313" key="2">
    <source>
        <dbReference type="EMBL" id="MBB5684436.1"/>
    </source>
</evidence>
<keyword evidence="1" id="KW-0732">Signal</keyword>
<dbReference type="RefSeq" id="WP_184014743.1">
    <property type="nucleotide sequence ID" value="NZ_JACIJC010000001.1"/>
</dbReference>
<name>A0A7W9AFE5_9SPHN</name>
<evidence type="ECO:0008006" key="4">
    <source>
        <dbReference type="Google" id="ProtNLM"/>
    </source>
</evidence>
<proteinExistence type="predicted"/>
<dbReference type="PIRSF" id="PIRSF014995">
    <property type="entry name" value="UCP014995"/>
    <property type="match status" value="1"/>
</dbReference>
<gene>
    <name evidence="2" type="ORF">FHS49_000427</name>
</gene>
<dbReference type="Proteomes" id="UP000549617">
    <property type="component" value="Unassembled WGS sequence"/>
</dbReference>
<dbReference type="Pfam" id="PF10029">
    <property type="entry name" value="DUF2271"/>
    <property type="match status" value="1"/>
</dbReference>
<reference evidence="2 3" key="1">
    <citation type="submission" date="2020-08" db="EMBL/GenBank/DDBJ databases">
        <title>Genomic Encyclopedia of Type Strains, Phase IV (KMG-IV): sequencing the most valuable type-strain genomes for metagenomic binning, comparative biology and taxonomic classification.</title>
        <authorList>
            <person name="Goeker M."/>
        </authorList>
    </citation>
    <scope>NUCLEOTIDE SEQUENCE [LARGE SCALE GENOMIC DNA]</scope>
    <source>
        <strain evidence="2 3">DSM 25079</strain>
    </source>
</reference>
<keyword evidence="3" id="KW-1185">Reference proteome</keyword>
<dbReference type="AlphaFoldDB" id="A0A7W9AFE5"/>